<name>A0A1X7PFL8_9HYPH</name>
<organism evidence="1 2">
    <name type="scientific">Mesorhizobium australicum</name>
    <dbReference type="NCBI Taxonomy" id="536018"/>
    <lineage>
        <taxon>Bacteria</taxon>
        <taxon>Pseudomonadati</taxon>
        <taxon>Pseudomonadota</taxon>
        <taxon>Alphaproteobacteria</taxon>
        <taxon>Hyphomicrobiales</taxon>
        <taxon>Phyllobacteriaceae</taxon>
        <taxon>Mesorhizobium</taxon>
    </lineage>
</organism>
<reference evidence="1 2" key="1">
    <citation type="submission" date="2017-04" db="EMBL/GenBank/DDBJ databases">
        <authorList>
            <person name="Afonso C.L."/>
            <person name="Miller P.J."/>
            <person name="Scott M.A."/>
            <person name="Spackman E."/>
            <person name="Goraichik I."/>
            <person name="Dimitrov K.M."/>
            <person name="Suarez D.L."/>
            <person name="Swayne D.E."/>
        </authorList>
    </citation>
    <scope>NUCLEOTIDE SEQUENCE [LARGE SCALE GENOMIC DNA]</scope>
    <source>
        <strain evidence="1 2">B5P</strain>
    </source>
</reference>
<sequence length="54" mass="6403">MSIYTAFARFVATQRARRLRIRTAMRIADLPHGMQKDIGWPDGFDFDREFRARS</sequence>
<accession>A0A1X7PFL8</accession>
<dbReference type="RefSeq" id="WP_176247565.1">
    <property type="nucleotide sequence ID" value="NZ_FXBL01000004.1"/>
</dbReference>
<dbReference type="EMBL" id="FXBL01000004">
    <property type="protein sequence ID" value="SMH50044.1"/>
    <property type="molecule type" value="Genomic_DNA"/>
</dbReference>
<gene>
    <name evidence="1" type="ORF">SAMN02982922_4061</name>
</gene>
<evidence type="ECO:0000313" key="1">
    <source>
        <dbReference type="EMBL" id="SMH50044.1"/>
    </source>
</evidence>
<keyword evidence="2" id="KW-1185">Reference proteome</keyword>
<dbReference type="AlphaFoldDB" id="A0A1X7PFL8"/>
<evidence type="ECO:0008006" key="3">
    <source>
        <dbReference type="Google" id="ProtNLM"/>
    </source>
</evidence>
<proteinExistence type="predicted"/>
<protein>
    <recommendedName>
        <fullName evidence="3">DUF1127 domain-containing protein</fullName>
    </recommendedName>
</protein>
<evidence type="ECO:0000313" key="2">
    <source>
        <dbReference type="Proteomes" id="UP000193083"/>
    </source>
</evidence>
<dbReference type="Proteomes" id="UP000193083">
    <property type="component" value="Unassembled WGS sequence"/>
</dbReference>